<proteinExistence type="predicted"/>
<dbReference type="Proteomes" id="UP000070700">
    <property type="component" value="Unassembled WGS sequence"/>
</dbReference>
<dbReference type="OrthoDB" id="508139at2759"/>
<evidence type="ECO:0000313" key="2">
    <source>
        <dbReference type="EMBL" id="KUJ15448.1"/>
    </source>
</evidence>
<dbReference type="EMBL" id="KQ947418">
    <property type="protein sequence ID" value="KUJ15448.1"/>
    <property type="molecule type" value="Genomic_DNA"/>
</dbReference>
<feature type="region of interest" description="Disordered" evidence="1">
    <location>
        <begin position="34"/>
        <end position="99"/>
    </location>
</feature>
<accession>A0A194X5I9</accession>
<name>A0A194X5I9_MOLSC</name>
<dbReference type="KEGG" id="psco:LY89DRAFT_750798"/>
<feature type="compositionally biased region" description="Basic and acidic residues" evidence="1">
    <location>
        <begin position="73"/>
        <end position="98"/>
    </location>
</feature>
<dbReference type="InterPro" id="IPR036770">
    <property type="entry name" value="Ankyrin_rpt-contain_sf"/>
</dbReference>
<sequence>MSEMSQLHETNDYDFNLSVLPLLEWNLDGESMSLNAPTQMTSPGHASNVVTGNEGIGESEADDEDNTRSNAELIKDTETTDRGHEVATPDLSREDLESRSSAAISTSDLGIQWDLKVSVEKRNAWLHKIVVEYIHDDNSIGHCLAYYINRYAIDISKVGKFWERIEYSDQFSILGPDIFDGDGKFRKCYYKDPIQRGTGAWGKIELNRGPLLFIERLRVTAREFRGTGLERAIVHKIIDLAHAVTSWEGKGAFQDQNRFYDQKSLTMVPRRFRQITDLNVLFVPVSHQIDYEDLRGKSRQEQYEIGLGLRELVEAFWRSLGFRRIGVSRCFGLSFDPNHASRRMPMESDCDGLAHPRMDEHSREKDKHSLWAWLLSPERKRQMEQDFIFHYLTAISTERQYLEFYKDLINRESVANQLGDNLLHIAARSLNLRCIRWLLENYNQAQNLTSARNKGGGTPFEVLKANLEGIRNRKDQNGNCQFVGYLFEEVDCIIAFKGIKKLPRTDIQYHRLTYGCTCGECVEGYISPLMKAALLYECDEIEKRSHSYAEYGFPDNMLLHIPSSVQIIQRSVPSRRSFLALLKAVAFWLRQPINPAPRRKIVISRFTSDGGQWDRDPDIAPEKWVTLAGATDAALAFIFALAKHHDSRIGDGSFEASAPDIANLKPCRNDHEFDFVERVRVFRDDEEEKAAM</sequence>
<dbReference type="InParanoid" id="A0A194X5I9"/>
<dbReference type="RefSeq" id="XP_018069803.1">
    <property type="nucleotide sequence ID" value="XM_018221214.1"/>
</dbReference>
<reference evidence="2 3" key="1">
    <citation type="submission" date="2015-10" db="EMBL/GenBank/DDBJ databases">
        <title>Full genome of DAOMC 229536 Phialocephala scopiformis, a fungal endophyte of spruce producing the potent anti-insectan compound rugulosin.</title>
        <authorList>
            <consortium name="DOE Joint Genome Institute"/>
            <person name="Walker A.K."/>
            <person name="Frasz S.L."/>
            <person name="Seifert K.A."/>
            <person name="Miller J.D."/>
            <person name="Mondo S.J."/>
            <person name="Labutti K."/>
            <person name="Lipzen A."/>
            <person name="Dockter R."/>
            <person name="Kennedy M."/>
            <person name="Grigoriev I.V."/>
            <person name="Spatafora J.W."/>
        </authorList>
    </citation>
    <scope>NUCLEOTIDE SEQUENCE [LARGE SCALE GENOMIC DNA]</scope>
    <source>
        <strain evidence="2 3">CBS 120377</strain>
    </source>
</reference>
<evidence type="ECO:0000313" key="3">
    <source>
        <dbReference type="Proteomes" id="UP000070700"/>
    </source>
</evidence>
<keyword evidence="3" id="KW-1185">Reference proteome</keyword>
<evidence type="ECO:0000256" key="1">
    <source>
        <dbReference type="SAM" id="MobiDB-lite"/>
    </source>
</evidence>
<protein>
    <submittedName>
        <fullName evidence="2">Uncharacterized protein</fullName>
    </submittedName>
</protein>
<organism evidence="2 3">
    <name type="scientific">Mollisia scopiformis</name>
    <name type="common">Conifer needle endophyte fungus</name>
    <name type="synonym">Phialocephala scopiformis</name>
    <dbReference type="NCBI Taxonomy" id="149040"/>
    <lineage>
        <taxon>Eukaryota</taxon>
        <taxon>Fungi</taxon>
        <taxon>Dikarya</taxon>
        <taxon>Ascomycota</taxon>
        <taxon>Pezizomycotina</taxon>
        <taxon>Leotiomycetes</taxon>
        <taxon>Helotiales</taxon>
        <taxon>Mollisiaceae</taxon>
        <taxon>Mollisia</taxon>
    </lineage>
</organism>
<dbReference type="AlphaFoldDB" id="A0A194X5I9"/>
<dbReference type="GeneID" id="28830940"/>
<gene>
    <name evidence="2" type="ORF">LY89DRAFT_750798</name>
</gene>
<feature type="compositionally biased region" description="Polar residues" evidence="1">
    <location>
        <begin position="34"/>
        <end position="51"/>
    </location>
</feature>
<dbReference type="Gene3D" id="1.25.40.20">
    <property type="entry name" value="Ankyrin repeat-containing domain"/>
    <property type="match status" value="1"/>
</dbReference>